<feature type="region of interest" description="Disordered" evidence="1">
    <location>
        <begin position="48"/>
        <end position="87"/>
    </location>
</feature>
<dbReference type="Proteomes" id="UP000199409">
    <property type="component" value="Unassembled WGS sequence"/>
</dbReference>
<name>A0A1H3VU80_9BACT</name>
<protein>
    <submittedName>
        <fullName evidence="2">Uncharacterized protein</fullName>
    </submittedName>
</protein>
<organism evidence="2 3">
    <name type="scientific">Desulfuromusa kysingii</name>
    <dbReference type="NCBI Taxonomy" id="37625"/>
    <lineage>
        <taxon>Bacteria</taxon>
        <taxon>Pseudomonadati</taxon>
        <taxon>Thermodesulfobacteriota</taxon>
        <taxon>Desulfuromonadia</taxon>
        <taxon>Desulfuromonadales</taxon>
        <taxon>Geopsychrobacteraceae</taxon>
        <taxon>Desulfuromusa</taxon>
    </lineage>
</organism>
<dbReference type="OrthoDB" id="129834at2"/>
<keyword evidence="3" id="KW-1185">Reference proteome</keyword>
<dbReference type="EMBL" id="FNQN01000001">
    <property type="protein sequence ID" value="SDZ78319.1"/>
    <property type="molecule type" value="Genomic_DNA"/>
</dbReference>
<accession>A0A1H3VU80</accession>
<gene>
    <name evidence="2" type="ORF">SAMN05660420_00285</name>
</gene>
<dbReference type="RefSeq" id="WP_092344148.1">
    <property type="nucleotide sequence ID" value="NZ_FNQN01000001.1"/>
</dbReference>
<evidence type="ECO:0000313" key="2">
    <source>
        <dbReference type="EMBL" id="SDZ78319.1"/>
    </source>
</evidence>
<evidence type="ECO:0000313" key="3">
    <source>
        <dbReference type="Proteomes" id="UP000199409"/>
    </source>
</evidence>
<feature type="compositionally biased region" description="Basic and acidic residues" evidence="1">
    <location>
        <begin position="65"/>
        <end position="85"/>
    </location>
</feature>
<dbReference type="AlphaFoldDB" id="A0A1H3VU80"/>
<dbReference type="STRING" id="37625.SAMN05660420_00285"/>
<proteinExistence type="predicted"/>
<sequence length="134" mass="15204">MQSTTLSVGDPIEGRCTKCRKNTNHIVISLKDDAPEKVECQTCSRQHKYRPPTVAKKPAARKTTKPKDADRKQWESLRPEMESAKAKPYSMTETYKLNNLIDHPSFGLGIVQRVIGSQKVEILFADGRKTMRCQ</sequence>
<reference evidence="2 3" key="1">
    <citation type="submission" date="2016-10" db="EMBL/GenBank/DDBJ databases">
        <authorList>
            <person name="de Groot N.N."/>
        </authorList>
    </citation>
    <scope>NUCLEOTIDE SEQUENCE [LARGE SCALE GENOMIC DNA]</scope>
    <source>
        <strain evidence="2 3">DSM 7343</strain>
    </source>
</reference>
<evidence type="ECO:0000256" key="1">
    <source>
        <dbReference type="SAM" id="MobiDB-lite"/>
    </source>
</evidence>